<dbReference type="STRING" id="1353537.TP2_05515"/>
<keyword evidence="3" id="KW-1185">Reference proteome</keyword>
<comment type="caution">
    <text evidence="2">The sequence shown here is derived from an EMBL/GenBank/DDBJ whole genome shotgun (WGS) entry which is preliminary data.</text>
</comment>
<organism evidence="2 3">
    <name type="scientific">Thioclava pacifica DSM 10166</name>
    <dbReference type="NCBI Taxonomy" id="1353537"/>
    <lineage>
        <taxon>Bacteria</taxon>
        <taxon>Pseudomonadati</taxon>
        <taxon>Pseudomonadota</taxon>
        <taxon>Alphaproteobacteria</taxon>
        <taxon>Rhodobacterales</taxon>
        <taxon>Paracoccaceae</taxon>
        <taxon>Thioclava</taxon>
    </lineage>
</organism>
<proteinExistence type="predicted"/>
<dbReference type="RefSeq" id="WP_240473725.1">
    <property type="nucleotide sequence ID" value="NZ_AUND01000012.1"/>
</dbReference>
<evidence type="ECO:0000313" key="2">
    <source>
        <dbReference type="EMBL" id="KEO54385.1"/>
    </source>
</evidence>
<dbReference type="Gene3D" id="3.60.10.10">
    <property type="entry name" value="Endonuclease/exonuclease/phosphatase"/>
    <property type="match status" value="1"/>
</dbReference>
<dbReference type="eggNOG" id="COG3568">
    <property type="taxonomic scope" value="Bacteria"/>
</dbReference>
<sequence>MSRSGPGLLLQDIGKDDPQIAAVRGIIAAISPDILLLTGIDWDFDGQALGALNLTLAEPYPYFYAPRPNNGMESGADLDGNGLLGEARDAQGYGRFPGQGGMALLSRRPILADEARDFTGLLWRDLPGTMIGKADISEDAQAVQRLSSSAHWDVPVEIGVGAQLHILAFAATPPVFDGPEDRNGWRNHDEAAFWLRYLDGDLPEPPPPQPFVLMGDFNLDPVDGEGQRAAFHALLASGHLQDPKPRSAGAALAVDADHMGDAALDTADFDGPGNLRVEYVLPSSDLTVAAAGVVWPPPNAPLADAAATASRQKLVWVDIVLP</sequence>
<feature type="domain" description="Endonuclease/exonuclease/phosphatase" evidence="1">
    <location>
        <begin position="15"/>
        <end position="299"/>
    </location>
</feature>
<dbReference type="InterPro" id="IPR005135">
    <property type="entry name" value="Endo/exonuclease/phosphatase"/>
</dbReference>
<evidence type="ECO:0000313" key="3">
    <source>
        <dbReference type="Proteomes" id="UP000027432"/>
    </source>
</evidence>
<dbReference type="InterPro" id="IPR036691">
    <property type="entry name" value="Endo/exonu/phosph_ase_sf"/>
</dbReference>
<dbReference type="AlphaFoldDB" id="A0A074JES4"/>
<gene>
    <name evidence="2" type="ORF">TP2_05515</name>
</gene>
<protein>
    <recommendedName>
        <fullName evidence="1">Endonuclease/exonuclease/phosphatase domain-containing protein</fullName>
    </recommendedName>
</protein>
<dbReference type="Pfam" id="PF03372">
    <property type="entry name" value="Exo_endo_phos"/>
    <property type="match status" value="1"/>
</dbReference>
<dbReference type="SUPFAM" id="SSF56219">
    <property type="entry name" value="DNase I-like"/>
    <property type="match status" value="1"/>
</dbReference>
<dbReference type="EMBL" id="AUND01000012">
    <property type="protein sequence ID" value="KEO54385.1"/>
    <property type="molecule type" value="Genomic_DNA"/>
</dbReference>
<reference evidence="2 3" key="1">
    <citation type="submission" date="2013-07" db="EMBL/GenBank/DDBJ databases">
        <title>Thioclava pacifica DSM 10166 Genome Sequencing.</title>
        <authorList>
            <person name="Lai Q."/>
            <person name="Shao Z."/>
        </authorList>
    </citation>
    <scope>NUCLEOTIDE SEQUENCE [LARGE SCALE GENOMIC DNA]</scope>
    <source>
        <strain evidence="2 3">DSM 10166</strain>
    </source>
</reference>
<evidence type="ECO:0000259" key="1">
    <source>
        <dbReference type="Pfam" id="PF03372"/>
    </source>
</evidence>
<accession>A0A074JES4</accession>
<dbReference type="Proteomes" id="UP000027432">
    <property type="component" value="Unassembled WGS sequence"/>
</dbReference>
<dbReference type="GO" id="GO:0003824">
    <property type="term" value="F:catalytic activity"/>
    <property type="evidence" value="ECO:0007669"/>
    <property type="project" value="InterPro"/>
</dbReference>
<name>A0A074JES4_9RHOB</name>